<dbReference type="Proteomes" id="UP000235672">
    <property type="component" value="Unassembled WGS sequence"/>
</dbReference>
<dbReference type="InterPro" id="IPR001781">
    <property type="entry name" value="Znf_LIM"/>
</dbReference>
<feature type="compositionally biased region" description="Polar residues" evidence="6">
    <location>
        <begin position="373"/>
        <end position="390"/>
    </location>
</feature>
<feature type="compositionally biased region" description="Low complexity" evidence="6">
    <location>
        <begin position="512"/>
        <end position="531"/>
    </location>
</feature>
<feature type="domain" description="LIM zinc-binding" evidence="7">
    <location>
        <begin position="15"/>
        <end position="77"/>
    </location>
</feature>
<dbReference type="AlphaFoldDB" id="A0A2J6QA54"/>
<dbReference type="InterPro" id="IPR008936">
    <property type="entry name" value="Rho_GTPase_activation_prot"/>
</dbReference>
<feature type="compositionally biased region" description="Polar residues" evidence="6">
    <location>
        <begin position="1009"/>
        <end position="1025"/>
    </location>
</feature>
<dbReference type="STRING" id="1745343.A0A2J6QA54"/>
<dbReference type="GO" id="GO:0046872">
    <property type="term" value="F:metal ion binding"/>
    <property type="evidence" value="ECO:0007669"/>
    <property type="project" value="UniProtKB-KW"/>
</dbReference>
<evidence type="ECO:0000256" key="3">
    <source>
        <dbReference type="ARBA" id="ARBA00022833"/>
    </source>
</evidence>
<feature type="compositionally biased region" description="Polar residues" evidence="6">
    <location>
        <begin position="532"/>
        <end position="553"/>
    </location>
</feature>
<evidence type="ECO:0000256" key="4">
    <source>
        <dbReference type="PROSITE-ProRule" id="PRU00125"/>
    </source>
</evidence>
<dbReference type="EMBL" id="KZ613475">
    <property type="protein sequence ID" value="PMD23131.1"/>
    <property type="molecule type" value="Genomic_DNA"/>
</dbReference>
<feature type="domain" description="Rho-GAP" evidence="8">
    <location>
        <begin position="1061"/>
        <end position="1248"/>
    </location>
</feature>
<keyword evidence="2 4" id="KW-0479">Metal-binding</keyword>
<evidence type="ECO:0000313" key="10">
    <source>
        <dbReference type="Proteomes" id="UP000235672"/>
    </source>
</evidence>
<dbReference type="GO" id="GO:0005096">
    <property type="term" value="F:GTPase activator activity"/>
    <property type="evidence" value="ECO:0007669"/>
    <property type="project" value="UniProtKB-KW"/>
</dbReference>
<feature type="region of interest" description="Disordered" evidence="6">
    <location>
        <begin position="869"/>
        <end position="892"/>
    </location>
</feature>
<evidence type="ECO:0000256" key="1">
    <source>
        <dbReference type="ARBA" id="ARBA00022468"/>
    </source>
</evidence>
<name>A0A2J6QA54_9HELO</name>
<dbReference type="SUPFAM" id="SSF48350">
    <property type="entry name" value="GTPase activation domain, GAP"/>
    <property type="match status" value="1"/>
</dbReference>
<feature type="compositionally biased region" description="Low complexity" evidence="6">
    <location>
        <begin position="262"/>
        <end position="275"/>
    </location>
</feature>
<feature type="region of interest" description="Disordered" evidence="6">
    <location>
        <begin position="1006"/>
        <end position="1028"/>
    </location>
</feature>
<feature type="compositionally biased region" description="Low complexity" evidence="6">
    <location>
        <begin position="593"/>
        <end position="604"/>
    </location>
</feature>
<evidence type="ECO:0000256" key="2">
    <source>
        <dbReference type="ARBA" id="ARBA00022723"/>
    </source>
</evidence>
<dbReference type="Pfam" id="PF00412">
    <property type="entry name" value="LIM"/>
    <property type="match status" value="1"/>
</dbReference>
<dbReference type="SMART" id="SM00324">
    <property type="entry name" value="RhoGAP"/>
    <property type="match status" value="1"/>
</dbReference>
<dbReference type="InterPro" id="IPR000198">
    <property type="entry name" value="RhoGAP_dom"/>
</dbReference>
<gene>
    <name evidence="9" type="ORF">NA56DRAFT_657212</name>
</gene>
<keyword evidence="3 4" id="KW-0862">Zinc</keyword>
<evidence type="ECO:0000256" key="5">
    <source>
        <dbReference type="SAM" id="Coils"/>
    </source>
</evidence>
<dbReference type="OrthoDB" id="79452at2759"/>
<proteinExistence type="predicted"/>
<dbReference type="PANTHER" id="PTHR23176">
    <property type="entry name" value="RHO/RAC/CDC GTPASE-ACTIVATING PROTEIN"/>
    <property type="match status" value="1"/>
</dbReference>
<dbReference type="FunFam" id="2.10.110.10:FF:000044">
    <property type="entry name" value="Rho GTPase activator Rga"/>
    <property type="match status" value="1"/>
</dbReference>
<dbReference type="Pfam" id="PF00620">
    <property type="entry name" value="RhoGAP"/>
    <property type="match status" value="1"/>
</dbReference>
<keyword evidence="1" id="KW-0343">GTPase activation</keyword>
<evidence type="ECO:0000256" key="6">
    <source>
        <dbReference type="SAM" id="MobiDB-lite"/>
    </source>
</evidence>
<feature type="coiled-coil region" evidence="5">
    <location>
        <begin position="715"/>
        <end position="742"/>
    </location>
</feature>
<dbReference type="InterPro" id="IPR050729">
    <property type="entry name" value="Rho-GAP"/>
</dbReference>
<evidence type="ECO:0000313" key="9">
    <source>
        <dbReference type="EMBL" id="PMD23131.1"/>
    </source>
</evidence>
<dbReference type="PANTHER" id="PTHR23176:SF128">
    <property type="entry name" value="RHO GTPASE-ACTIVATING PROTEIN RGD1"/>
    <property type="match status" value="1"/>
</dbReference>
<dbReference type="PROSITE" id="PS50023">
    <property type="entry name" value="LIM_DOMAIN_2"/>
    <property type="match status" value="1"/>
</dbReference>
<feature type="compositionally biased region" description="Basic and acidic residues" evidence="6">
    <location>
        <begin position="211"/>
        <end position="221"/>
    </location>
</feature>
<evidence type="ECO:0000259" key="7">
    <source>
        <dbReference type="PROSITE" id="PS50023"/>
    </source>
</evidence>
<feature type="region of interest" description="Disordered" evidence="6">
    <location>
        <begin position="135"/>
        <end position="695"/>
    </location>
</feature>
<feature type="compositionally biased region" description="Polar residues" evidence="6">
    <location>
        <begin position="232"/>
        <end position="250"/>
    </location>
</feature>
<feature type="compositionally biased region" description="Polar residues" evidence="6">
    <location>
        <begin position="672"/>
        <end position="682"/>
    </location>
</feature>
<keyword evidence="4" id="KW-0440">LIM domain</keyword>
<dbReference type="PROSITE" id="PS50238">
    <property type="entry name" value="RHOGAP"/>
    <property type="match status" value="1"/>
</dbReference>
<feature type="compositionally biased region" description="Basic and acidic residues" evidence="6">
    <location>
        <begin position="462"/>
        <end position="480"/>
    </location>
</feature>
<dbReference type="GO" id="GO:0005938">
    <property type="term" value="C:cell cortex"/>
    <property type="evidence" value="ECO:0007669"/>
    <property type="project" value="UniProtKB-ARBA"/>
</dbReference>
<feature type="compositionally biased region" description="Basic and acidic residues" evidence="6">
    <location>
        <begin position="286"/>
        <end position="301"/>
    </location>
</feature>
<dbReference type="CDD" id="cd00159">
    <property type="entry name" value="RhoGAP"/>
    <property type="match status" value="1"/>
</dbReference>
<dbReference type="FunFam" id="1.10.555.10:FF:000043">
    <property type="entry name" value="Rho GTPase activator Rga"/>
    <property type="match status" value="1"/>
</dbReference>
<reference evidence="9 10" key="1">
    <citation type="submission" date="2016-05" db="EMBL/GenBank/DDBJ databases">
        <title>A degradative enzymes factory behind the ericoid mycorrhizal symbiosis.</title>
        <authorList>
            <consortium name="DOE Joint Genome Institute"/>
            <person name="Martino E."/>
            <person name="Morin E."/>
            <person name="Grelet G."/>
            <person name="Kuo A."/>
            <person name="Kohler A."/>
            <person name="Daghino S."/>
            <person name="Barry K."/>
            <person name="Choi C."/>
            <person name="Cichocki N."/>
            <person name="Clum A."/>
            <person name="Copeland A."/>
            <person name="Hainaut M."/>
            <person name="Haridas S."/>
            <person name="Labutti K."/>
            <person name="Lindquist E."/>
            <person name="Lipzen A."/>
            <person name="Khouja H.-R."/>
            <person name="Murat C."/>
            <person name="Ohm R."/>
            <person name="Olson A."/>
            <person name="Spatafora J."/>
            <person name="Veneault-Fourrey C."/>
            <person name="Henrissat B."/>
            <person name="Grigoriev I."/>
            <person name="Martin F."/>
            <person name="Perotto S."/>
        </authorList>
    </citation>
    <scope>NUCLEOTIDE SEQUENCE [LARGE SCALE GENOMIC DNA]</scope>
    <source>
        <strain evidence="9 10">UAMH 7357</strain>
    </source>
</reference>
<evidence type="ECO:0000259" key="8">
    <source>
        <dbReference type="PROSITE" id="PS50238"/>
    </source>
</evidence>
<organism evidence="9 10">
    <name type="scientific">Hyaloscypha hepaticicola</name>
    <dbReference type="NCBI Taxonomy" id="2082293"/>
    <lineage>
        <taxon>Eukaryota</taxon>
        <taxon>Fungi</taxon>
        <taxon>Dikarya</taxon>
        <taxon>Ascomycota</taxon>
        <taxon>Pezizomycotina</taxon>
        <taxon>Leotiomycetes</taxon>
        <taxon>Helotiales</taxon>
        <taxon>Hyaloscyphaceae</taxon>
        <taxon>Hyaloscypha</taxon>
    </lineage>
</organism>
<dbReference type="PROSITE" id="PS00478">
    <property type="entry name" value="LIM_DOMAIN_1"/>
    <property type="match status" value="1"/>
</dbReference>
<feature type="compositionally biased region" description="Basic and acidic residues" evidence="6">
    <location>
        <begin position="391"/>
        <end position="400"/>
    </location>
</feature>
<sequence length="1251" mass="135776">MESPADYFDEDEAVFPCKGCGEILEEGKAFELAGNRWHLNCFRCNTCGTLLDSDANLLLLGDGSLICNNCTYSCSACGNKIEDLAILTGDQAFCATCFRCRNCKRKIENLRYARTSQGIFCMSCHESLMARRRKKSRAAANAKLKKDDQSPMLVDKSLPALPPNAILQSAFSPDRETPDSLDTDTPTELSPRPRQGYTQNDSSSRSSSRRPPPERSPERTSTDTQPRDGLTLPTTTYRNNRHSAISQASDVNGGDGESFFIPLALDPSPAPSLTPRSTSEAYQVDPSKKSKENKAPEKDYFGSKSNGRSEPPKSREASSSSSTPHIAFQEKGRQPSAEETAQIKESIRKAQAGGKASSTKASPAVGSDDTRVQHANSPKSNGHGKTQSSTDKFKLGDVPKGKKAGNSRSNSQSGISDNSISRSTSSGLSVPPRKEVGGTITGTDSPKSLLSAEKSGTPRSSQDSRRKDDLEPRQSTESKDSSMQLSRLDSGGTARSIPRKELASGAVKNTISSSLSSSSGAESSPSSDSSSDTPGLTPTVNGKSISGPLNLQSLVKEELAPPTRAPNRPAGPPHQLSDSYMAPRAPPQPPPASSHAAKDSSGSSNGVPASPKLPRWSAGGDFTMDEDMARILGGTDESSQSLMRRVSNAVRHGRTSSEASSSVRHQGHGRSVSETTTRTTASPRWPKTPIAEDAPVPKEISSPISIASPGAGDDPALLKRQLRNSEQRVAELERQFSSEKDLKSINKKLIEKRKTVSVLDSQAELMFRQLQVLADHVEKAKDSKQPLNMADLEDSAIKDFVQKIEQLKQHLSASVEGLYEERNALLEEKAAIIAQREKALVEFEQLSSKNAQLADLNNDLTHQIQERFKAQSGSSMDSPRPPTNGLGIYTHHNKDKSNVSVQLDDSLRPSTGTTLFGSVGSYPQAMDQDPSMEPTTVLSAPHVINIRKGQAKKFNWKKGGQTVAKGVSKGFKGAFGSVQQERNQQWAGQNGDSIGMPYNMTVAPVESPAGTQPGSLPRSISNDPSRQAGGFGLFKKSNTMPKLASNGNPAAAEHPSTLFGSELVERADYERRQIPSVVTRCIEEVELRGMDIEGIYRKTGGNSQVKLIQEGFDRTEDYDISDPGLDITAVTSVLKQYFRRLPTPLLTFDVYDRVLESISIEDDHERCAHLRTTFNMLPPKHRDCLEFLIFHLVRVAARESENLMTPKNLAVVFAPTIMRDTSLDREMTDMHAKNDAVQFVIENSNEIFGPP</sequence>
<keyword evidence="5" id="KW-0175">Coiled coil</keyword>
<dbReference type="CDD" id="cd09395">
    <property type="entry name" value="LIM2_Rga"/>
    <property type="match status" value="1"/>
</dbReference>
<feature type="compositionally biased region" description="Low complexity" evidence="6">
    <location>
        <begin position="406"/>
        <end position="427"/>
    </location>
</feature>
<protein>
    <submittedName>
        <fullName evidence="9">RhoGAP-domain-containing protein</fullName>
    </submittedName>
</protein>
<dbReference type="SMART" id="SM00132">
    <property type="entry name" value="LIM"/>
    <property type="match status" value="2"/>
</dbReference>
<dbReference type="CDD" id="cd09394">
    <property type="entry name" value="LIM1_Rga"/>
    <property type="match status" value="1"/>
</dbReference>
<dbReference type="Gene3D" id="2.10.110.10">
    <property type="entry name" value="Cysteine Rich Protein"/>
    <property type="match status" value="2"/>
</dbReference>
<accession>A0A2J6QA54</accession>
<dbReference type="GO" id="GO:0007165">
    <property type="term" value="P:signal transduction"/>
    <property type="evidence" value="ECO:0007669"/>
    <property type="project" value="InterPro"/>
</dbReference>
<keyword evidence="10" id="KW-1185">Reference proteome</keyword>
<dbReference type="Gene3D" id="1.10.555.10">
    <property type="entry name" value="Rho GTPase activation protein"/>
    <property type="match status" value="1"/>
</dbReference>